<keyword evidence="1" id="KW-0732">Signal</keyword>
<feature type="signal peptide" evidence="1">
    <location>
        <begin position="1"/>
        <end position="23"/>
    </location>
</feature>
<accession>A0A2M9BPJ5</accession>
<reference evidence="2 3" key="1">
    <citation type="submission" date="2017-11" db="EMBL/GenBank/DDBJ databases">
        <title>Genomic Encyclopedia of Archaeal and Bacterial Type Strains, Phase II (KMG-II): From Individual Species to Whole Genera.</title>
        <authorList>
            <person name="Goeker M."/>
        </authorList>
    </citation>
    <scope>NUCLEOTIDE SEQUENCE [LARGE SCALE GENOMIC DNA]</scope>
    <source>
        <strain evidence="2 3">DSM 11115</strain>
    </source>
</reference>
<feature type="chain" id="PRO_5014825258" description="DUF3471 domain-containing protein" evidence="1">
    <location>
        <begin position="24"/>
        <end position="155"/>
    </location>
</feature>
<evidence type="ECO:0000256" key="1">
    <source>
        <dbReference type="SAM" id="SignalP"/>
    </source>
</evidence>
<proteinExistence type="predicted"/>
<gene>
    <name evidence="2" type="ORF">CLV45_1264</name>
</gene>
<keyword evidence="3" id="KW-1185">Reference proteome</keyword>
<name>A0A2M9BPJ5_9BACT</name>
<dbReference type="Proteomes" id="UP000228535">
    <property type="component" value="Unassembled WGS sequence"/>
</dbReference>
<protein>
    <recommendedName>
        <fullName evidence="4">DUF3471 domain-containing protein</fullName>
    </recommendedName>
</protein>
<dbReference type="OrthoDB" id="886005at2"/>
<evidence type="ECO:0000313" key="2">
    <source>
        <dbReference type="EMBL" id="PJJ59842.1"/>
    </source>
</evidence>
<evidence type="ECO:0000313" key="3">
    <source>
        <dbReference type="Proteomes" id="UP000228535"/>
    </source>
</evidence>
<dbReference type="AlphaFoldDB" id="A0A2M9BPJ5"/>
<sequence>MFTRFLVLGTTALLLLSGPAAQAQQPTPTPAAAKAPVLGASFFTSYTYLSYAIVDQETSAKPMEAKGVGGTLTLHPDGTYQKRLQLSGNGGVMNFSQDGRFTFSGDQITFSYTDSKGQPRVDQGSFKFQPKARTLTLMLIGYPTGNKGIYTLRAD</sequence>
<organism evidence="2 3">
    <name type="scientific">Hymenobacter chitinivorans DSM 11115</name>
    <dbReference type="NCBI Taxonomy" id="1121954"/>
    <lineage>
        <taxon>Bacteria</taxon>
        <taxon>Pseudomonadati</taxon>
        <taxon>Bacteroidota</taxon>
        <taxon>Cytophagia</taxon>
        <taxon>Cytophagales</taxon>
        <taxon>Hymenobacteraceae</taxon>
        <taxon>Hymenobacter</taxon>
    </lineage>
</organism>
<evidence type="ECO:0008006" key="4">
    <source>
        <dbReference type="Google" id="ProtNLM"/>
    </source>
</evidence>
<comment type="caution">
    <text evidence="2">The sequence shown here is derived from an EMBL/GenBank/DDBJ whole genome shotgun (WGS) entry which is preliminary data.</text>
</comment>
<dbReference type="EMBL" id="PGFA01000001">
    <property type="protein sequence ID" value="PJJ59842.1"/>
    <property type="molecule type" value="Genomic_DNA"/>
</dbReference>
<dbReference type="RefSeq" id="WP_100335530.1">
    <property type="nucleotide sequence ID" value="NZ_PGFA01000001.1"/>
</dbReference>